<dbReference type="Gene3D" id="3.40.980.20">
    <property type="entry name" value="Four-carbon acid sugar kinase, nucleotide binding domain"/>
    <property type="match status" value="1"/>
</dbReference>
<dbReference type="AlphaFoldDB" id="Q2CC28"/>
<feature type="domain" description="Four-carbon acid sugar kinase nucleotide binding" evidence="8">
    <location>
        <begin position="273"/>
        <end position="445"/>
    </location>
</feature>
<evidence type="ECO:0000259" key="8">
    <source>
        <dbReference type="Pfam" id="PF17042"/>
    </source>
</evidence>
<dbReference type="GO" id="GO:0005524">
    <property type="term" value="F:ATP binding"/>
    <property type="evidence" value="ECO:0007669"/>
    <property type="project" value="UniProtKB-KW"/>
</dbReference>
<dbReference type="GO" id="GO:0016301">
    <property type="term" value="F:kinase activity"/>
    <property type="evidence" value="ECO:0007669"/>
    <property type="project" value="UniProtKB-KW"/>
</dbReference>
<dbReference type="SUPFAM" id="SSF142764">
    <property type="entry name" value="YgbK-like"/>
    <property type="match status" value="1"/>
</dbReference>
<comment type="similarity">
    <text evidence="1">Belongs to the four-carbon acid sugar kinase family.</text>
</comment>
<evidence type="ECO:0000259" key="7">
    <source>
        <dbReference type="Pfam" id="PF07005"/>
    </source>
</evidence>
<dbReference type="Proteomes" id="UP000003635">
    <property type="component" value="Unassembled WGS sequence"/>
</dbReference>
<reference evidence="9 10" key="1">
    <citation type="journal article" date="2010" name="J. Bacteriol.">
        <title>Genome sequences of Oceanicola granulosus HTCC2516(T) and Oceanicola batsensis HTCC2597(TDelta).</title>
        <authorList>
            <person name="Thrash J.C."/>
            <person name="Cho J.C."/>
            <person name="Vergin K.L."/>
            <person name="Giovannoni S.J."/>
        </authorList>
    </citation>
    <scope>NUCLEOTIDE SEQUENCE [LARGE SCALE GENOMIC DNA]</scope>
    <source>
        <strain evidence="10">ATCC BAA-861 / DSM 15982 / KCTC 12143 / HTCC2516</strain>
    </source>
</reference>
<dbReference type="OrthoDB" id="7686359at2"/>
<keyword evidence="4" id="KW-0418">Kinase</keyword>
<feature type="domain" description="Four-carbon acid sugar kinase N-terminal" evidence="7">
    <location>
        <begin position="10"/>
        <end position="246"/>
    </location>
</feature>
<dbReference type="eggNOG" id="COG3395">
    <property type="taxonomic scope" value="Bacteria"/>
</dbReference>
<evidence type="ECO:0000313" key="10">
    <source>
        <dbReference type="Proteomes" id="UP000003635"/>
    </source>
</evidence>
<name>Q2CC28_OCEGH</name>
<dbReference type="InterPro" id="IPR037051">
    <property type="entry name" value="4-carb_acid_sugar_kinase_N_sf"/>
</dbReference>
<evidence type="ECO:0000256" key="3">
    <source>
        <dbReference type="ARBA" id="ARBA00022741"/>
    </source>
</evidence>
<keyword evidence="3" id="KW-0547">Nucleotide-binding</keyword>
<dbReference type="InterPro" id="IPR042213">
    <property type="entry name" value="NBD_C_sf"/>
</dbReference>
<dbReference type="InterPro" id="IPR010737">
    <property type="entry name" value="4-carb_acid_sugar_kinase_N"/>
</dbReference>
<dbReference type="EMBL" id="AAOT01000033">
    <property type="protein sequence ID" value="EAR50253.1"/>
    <property type="molecule type" value="Genomic_DNA"/>
</dbReference>
<dbReference type="InterPro" id="IPR031475">
    <property type="entry name" value="NBD_C"/>
</dbReference>
<keyword evidence="5" id="KW-0067">ATP-binding</keyword>
<keyword evidence="6" id="KW-0119">Carbohydrate metabolism</keyword>
<evidence type="ECO:0000313" key="9">
    <source>
        <dbReference type="EMBL" id="EAR50253.1"/>
    </source>
</evidence>
<keyword evidence="10" id="KW-1185">Reference proteome</keyword>
<evidence type="ECO:0000256" key="5">
    <source>
        <dbReference type="ARBA" id="ARBA00022840"/>
    </source>
</evidence>
<evidence type="ECO:0000256" key="1">
    <source>
        <dbReference type="ARBA" id="ARBA00005715"/>
    </source>
</evidence>
<evidence type="ECO:0000256" key="2">
    <source>
        <dbReference type="ARBA" id="ARBA00022679"/>
    </source>
</evidence>
<gene>
    <name evidence="9" type="ORF">OG2516_12764</name>
</gene>
<sequence length="454" mass="46835">MTDLGTGTSLAFYGDDFTGSTDAMEVTAKAGLETVLFTALPDEALAARFSGYPVVGMAGTARARGAAWMEAELPARFAFLAATGAPILQYKVCSTFDSAPEVGSIGRAIEIGRRVSGARLSPVIVGAPQLGRWVTFSTLFARAGTGGVHRIDRHPTMSRHPVTPMTEGDLTRHLAAQTERAVTGLALDRLIGPDAAEVLAASGESGEIVVLDTYDEASQRAAGRLVWEARGAGVFSASSSGLQYALVAHWRAEGALASEPPRFAPLAPTPRLLALSGSCSPVTADQIARAEAAGFAPFRLDVRAVAGGGGDAEVRRLLEAVRPVLAEDRPALIFAAKTVDDPAYAGLADHCRAEGIPFERAQARIGHTLGAIAREAVPALGLTRLAVAGGDTSGAVVEALPVGALELRAPLAPGAPVCLCHSDDPAYAGLEVLLKGGQLGHPDVFTDLAIGPRG</sequence>
<evidence type="ECO:0000256" key="4">
    <source>
        <dbReference type="ARBA" id="ARBA00022777"/>
    </source>
</evidence>
<protein>
    <recommendedName>
        <fullName evidence="11">Four-carbon acid sugar kinase family protein</fullName>
    </recommendedName>
</protein>
<evidence type="ECO:0000256" key="6">
    <source>
        <dbReference type="ARBA" id="ARBA00023277"/>
    </source>
</evidence>
<dbReference type="Gene3D" id="3.40.50.10840">
    <property type="entry name" value="Putative sugar-binding, N-terminal domain"/>
    <property type="match status" value="1"/>
</dbReference>
<dbReference type="Pfam" id="PF17042">
    <property type="entry name" value="NBD_C"/>
    <property type="match status" value="1"/>
</dbReference>
<dbReference type="Pfam" id="PF07005">
    <property type="entry name" value="SBD_N"/>
    <property type="match status" value="1"/>
</dbReference>
<evidence type="ECO:0008006" key="11">
    <source>
        <dbReference type="Google" id="ProtNLM"/>
    </source>
</evidence>
<proteinExistence type="inferred from homology"/>
<comment type="caution">
    <text evidence="9">The sequence shown here is derived from an EMBL/GenBank/DDBJ whole genome shotgun (WGS) entry which is preliminary data.</text>
</comment>
<keyword evidence="2" id="KW-0808">Transferase</keyword>
<dbReference type="STRING" id="314256.OG2516_12764"/>
<accession>Q2CC28</accession>
<organism evidence="9 10">
    <name type="scientific">Oceanicola granulosus (strain ATCC BAA-861 / DSM 15982 / KCTC 12143 / HTCC2516)</name>
    <dbReference type="NCBI Taxonomy" id="314256"/>
    <lineage>
        <taxon>Bacteria</taxon>
        <taxon>Pseudomonadati</taxon>
        <taxon>Pseudomonadota</taxon>
        <taxon>Alphaproteobacteria</taxon>
        <taxon>Rhodobacterales</taxon>
        <taxon>Roseobacteraceae</taxon>
        <taxon>Oceanicola</taxon>
    </lineage>
</organism>
<dbReference type="HOGENOM" id="CLU_029424_1_1_5"/>
<dbReference type="RefSeq" id="WP_007256044.1">
    <property type="nucleotide sequence ID" value="NZ_CH724108.1"/>
</dbReference>